<protein>
    <submittedName>
        <fullName evidence="1">(salmon louse) hypothetical protein</fullName>
    </submittedName>
</protein>
<name>A0A7R8D4I6_LEPSM</name>
<gene>
    <name evidence="1" type="ORF">LSAA_14307</name>
</gene>
<keyword evidence="2" id="KW-1185">Reference proteome</keyword>
<evidence type="ECO:0000313" key="1">
    <source>
        <dbReference type="EMBL" id="CAF3025831.1"/>
    </source>
</evidence>
<proteinExistence type="predicted"/>
<organism evidence="1 2">
    <name type="scientific">Lepeophtheirus salmonis</name>
    <name type="common">Salmon louse</name>
    <name type="synonym">Caligus salmonis</name>
    <dbReference type="NCBI Taxonomy" id="72036"/>
    <lineage>
        <taxon>Eukaryota</taxon>
        <taxon>Metazoa</taxon>
        <taxon>Ecdysozoa</taxon>
        <taxon>Arthropoda</taxon>
        <taxon>Crustacea</taxon>
        <taxon>Multicrustacea</taxon>
        <taxon>Hexanauplia</taxon>
        <taxon>Copepoda</taxon>
        <taxon>Siphonostomatoida</taxon>
        <taxon>Caligidae</taxon>
        <taxon>Lepeophtheirus</taxon>
    </lineage>
</organism>
<sequence length="147" mass="16576">MGTWRLRTRRSTIESLKTTLRNIVSSFKMEPQIQKDGPQCSHSSDFISSASLNLGSSPCIQRSPFFSMNDPSNINSSNVTNQTLIQVRVPNLKNANSNRPMLRVFSKKIYHTIFRVIVTILAFALVIGLMYYMIMCSDIENGGSRPL</sequence>
<dbReference type="Proteomes" id="UP000675881">
    <property type="component" value="Chromosome 8"/>
</dbReference>
<dbReference type="AlphaFoldDB" id="A0A7R8D4I6"/>
<reference evidence="1" key="1">
    <citation type="submission" date="2021-02" db="EMBL/GenBank/DDBJ databases">
        <authorList>
            <person name="Bekaert M."/>
        </authorList>
    </citation>
    <scope>NUCLEOTIDE SEQUENCE</scope>
    <source>
        <strain evidence="1">IoA-00</strain>
    </source>
</reference>
<evidence type="ECO:0000313" key="2">
    <source>
        <dbReference type="Proteomes" id="UP000675881"/>
    </source>
</evidence>
<accession>A0A7R8D4I6</accession>
<dbReference type="EMBL" id="HG994587">
    <property type="protein sequence ID" value="CAF3025831.1"/>
    <property type="molecule type" value="Genomic_DNA"/>
</dbReference>